<sequence>MSAHHQWRHGYDAILAEVTRQTGITFAPFNSGGGCMILEGRLESGLWIWITDVDPGLTCLHTRRAYEAAGVHLGWMITIHPTDPEEPGGATPDGGTTVASVTHHSAPATQLPALIILALQAAARHAHHDIDADGRHTIRHGITRW</sequence>
<organism evidence="1 2">
    <name type="scientific">Mycolicibacterium fallax</name>
    <name type="common">Mycobacterium fallax</name>
    <dbReference type="NCBI Taxonomy" id="1793"/>
    <lineage>
        <taxon>Bacteria</taxon>
        <taxon>Bacillati</taxon>
        <taxon>Actinomycetota</taxon>
        <taxon>Actinomycetes</taxon>
        <taxon>Mycobacteriales</taxon>
        <taxon>Mycobacteriaceae</taxon>
        <taxon>Mycolicibacterium</taxon>
    </lineage>
</organism>
<comment type="caution">
    <text evidence="1">The sequence shown here is derived from an EMBL/GenBank/DDBJ whole genome shotgun (WGS) entry which is preliminary data.</text>
</comment>
<reference evidence="1 2" key="1">
    <citation type="submission" date="2016-01" db="EMBL/GenBank/DDBJ databases">
        <title>The new phylogeny of the genus Mycobacterium.</title>
        <authorList>
            <person name="Tarcisio F."/>
            <person name="Conor M."/>
            <person name="Antonella G."/>
            <person name="Elisabetta G."/>
            <person name="Giulia F.S."/>
            <person name="Sara T."/>
            <person name="Anna F."/>
            <person name="Clotilde B."/>
            <person name="Roberto B."/>
            <person name="Veronica D.S."/>
            <person name="Fabio R."/>
            <person name="Monica P."/>
            <person name="Olivier J."/>
            <person name="Enrico T."/>
            <person name="Nicola S."/>
        </authorList>
    </citation>
    <scope>NUCLEOTIDE SEQUENCE [LARGE SCALE GENOMIC DNA]</scope>
    <source>
        <strain evidence="1 2">DSM 44179</strain>
    </source>
</reference>
<dbReference type="EMBL" id="LQOJ01000017">
    <property type="protein sequence ID" value="ORV08043.1"/>
    <property type="molecule type" value="Genomic_DNA"/>
</dbReference>
<evidence type="ECO:0000313" key="1">
    <source>
        <dbReference type="EMBL" id="ORV08043.1"/>
    </source>
</evidence>
<proteinExistence type="predicted"/>
<protein>
    <submittedName>
        <fullName evidence="1">Uncharacterized protein</fullName>
    </submittedName>
</protein>
<dbReference type="STRING" id="1793.AWC04_02545"/>
<dbReference type="Proteomes" id="UP000193484">
    <property type="component" value="Unassembled WGS sequence"/>
</dbReference>
<accession>A0A1X1RK51</accession>
<name>A0A1X1RK51_MYCFA</name>
<dbReference type="OrthoDB" id="4636512at2"/>
<evidence type="ECO:0000313" key="2">
    <source>
        <dbReference type="Proteomes" id="UP000193484"/>
    </source>
</evidence>
<keyword evidence="2" id="KW-1185">Reference proteome</keyword>
<gene>
    <name evidence="1" type="ORF">AWC04_02545</name>
</gene>
<dbReference type="RefSeq" id="WP_085092784.1">
    <property type="nucleotide sequence ID" value="NZ_JACKRW010000502.1"/>
</dbReference>
<dbReference type="AlphaFoldDB" id="A0A1X1RK51"/>